<feature type="transmembrane region" description="Helical" evidence="7">
    <location>
        <begin position="447"/>
        <end position="466"/>
    </location>
</feature>
<keyword evidence="4 7" id="KW-1133">Transmembrane helix</keyword>
<feature type="compositionally biased region" description="Basic and acidic residues" evidence="6">
    <location>
        <begin position="21"/>
        <end position="35"/>
    </location>
</feature>
<feature type="transmembrane region" description="Helical" evidence="7">
    <location>
        <begin position="523"/>
        <end position="543"/>
    </location>
</feature>
<feature type="region of interest" description="Disordered" evidence="6">
    <location>
        <begin position="1"/>
        <end position="57"/>
    </location>
</feature>
<evidence type="ECO:0000256" key="5">
    <source>
        <dbReference type="ARBA" id="ARBA00023136"/>
    </source>
</evidence>
<dbReference type="PROSITE" id="PS50850">
    <property type="entry name" value="MFS"/>
    <property type="match status" value="1"/>
</dbReference>
<feature type="transmembrane region" description="Helical" evidence="7">
    <location>
        <begin position="414"/>
        <end position="435"/>
    </location>
</feature>
<dbReference type="CDD" id="cd17502">
    <property type="entry name" value="MFS_Azr1_MDR_like"/>
    <property type="match status" value="1"/>
</dbReference>
<evidence type="ECO:0000313" key="9">
    <source>
        <dbReference type="EMBL" id="RLL98497.1"/>
    </source>
</evidence>
<evidence type="ECO:0000256" key="1">
    <source>
        <dbReference type="ARBA" id="ARBA00004141"/>
    </source>
</evidence>
<dbReference type="InterPro" id="IPR036259">
    <property type="entry name" value="MFS_trans_sf"/>
</dbReference>
<dbReference type="GO" id="GO:0005886">
    <property type="term" value="C:plasma membrane"/>
    <property type="evidence" value="ECO:0007669"/>
    <property type="project" value="TreeGrafter"/>
</dbReference>
<evidence type="ECO:0000313" key="10">
    <source>
        <dbReference type="Proteomes" id="UP000215289"/>
    </source>
</evidence>
<protein>
    <recommendedName>
        <fullName evidence="8">Major facilitator superfamily (MFS) profile domain-containing protein</fullName>
    </recommendedName>
</protein>
<dbReference type="Gene3D" id="1.20.1720.10">
    <property type="entry name" value="Multidrug resistance protein D"/>
    <property type="match status" value="1"/>
</dbReference>
<dbReference type="OrthoDB" id="10021397at2759"/>
<keyword evidence="10" id="KW-1185">Reference proteome</keyword>
<accession>A0A3R7M041</accession>
<comment type="subcellular location">
    <subcellularLocation>
        <location evidence="1">Membrane</location>
        <topology evidence="1">Multi-pass membrane protein</topology>
    </subcellularLocation>
</comment>
<feature type="transmembrane region" description="Helical" evidence="7">
    <location>
        <begin position="328"/>
        <end position="348"/>
    </location>
</feature>
<dbReference type="Proteomes" id="UP000215289">
    <property type="component" value="Unassembled WGS sequence"/>
</dbReference>
<dbReference type="InterPro" id="IPR020846">
    <property type="entry name" value="MFS_dom"/>
</dbReference>
<feature type="transmembrane region" description="Helical" evidence="7">
    <location>
        <begin position="165"/>
        <end position="186"/>
    </location>
</feature>
<evidence type="ECO:0000256" key="4">
    <source>
        <dbReference type="ARBA" id="ARBA00022989"/>
    </source>
</evidence>
<sequence length="562" mass="60381">MMGKEQPDIGAGPESAVEELSPSKEAAHNDCKDGEDGPTNEAPDHSNPSKLEGGTLSRTTTEQGTYISGLKLVIVWLPLALVMFLMLLDVSIVATAIPRITSDFHSLTDVGWYGSAYLLSNCALQPLAGKLYTHFGSKGLFLGFFALFELGSLLCGVSTSSKMLIIGRAVAGMGGAGLINGALTIISCSIPLHKRPAYMGAMMGIGQMGVVIGPLIGGAFTEYTTWRWCFYINLPIGGVVAILLFFTRIPDTDKSREISVLQTIWTKLDLIGFALFAPSTIQLLLALDYGGNQYPWNSATVIGLFCGAGGTFIVFLIWEYFKGDEAMFFFFATLQLVIYYLPIYFQAIKGASPMMSGVDLLPSILSQLVGTLFSGVAVTRMGYYLPFVVASSIITTVGHGMLSTLSPSSSTGKWIGYQIIVGFGRGLGLQMPFVAVQNTLPPSMVSISMSLLTFLQTLGGALFLTFGETTFTNSLRNTIPTYAKGVNSQAIVEAGASNIRAIVTNPNTLAGVLVAYSKSIDRVFYLTIACSGIAFLFAWGMGWKDIRKKQKPKTTDDQKEEA</sequence>
<dbReference type="PANTHER" id="PTHR23501:SF193">
    <property type="entry name" value="MULTIDRUG TRANSPORTER, PUTATIVE (AFU_ORTHOLOGUE AFUA_8G00940)-RELATED"/>
    <property type="match status" value="1"/>
</dbReference>
<feature type="transmembrane region" description="Helical" evidence="7">
    <location>
        <begin position="299"/>
        <end position="321"/>
    </location>
</feature>
<feature type="domain" description="Major facilitator superfamily (MFS) profile" evidence="8">
    <location>
        <begin position="75"/>
        <end position="546"/>
    </location>
</feature>
<evidence type="ECO:0000256" key="3">
    <source>
        <dbReference type="ARBA" id="ARBA00022692"/>
    </source>
</evidence>
<dbReference type="AlphaFoldDB" id="A0A3R7M041"/>
<feature type="transmembrane region" description="Helical" evidence="7">
    <location>
        <begin position="225"/>
        <end position="247"/>
    </location>
</feature>
<feature type="transmembrane region" description="Helical" evidence="7">
    <location>
        <begin position="198"/>
        <end position="219"/>
    </location>
</feature>
<feature type="transmembrane region" description="Helical" evidence="7">
    <location>
        <begin position="268"/>
        <end position="287"/>
    </location>
</feature>
<evidence type="ECO:0000256" key="7">
    <source>
        <dbReference type="SAM" id="Phobius"/>
    </source>
</evidence>
<comment type="caution">
    <text evidence="9">The sequence shown here is derived from an EMBL/GenBank/DDBJ whole genome shotgun (WGS) entry which is preliminary data.</text>
</comment>
<dbReference type="EMBL" id="NIDN02000051">
    <property type="protein sequence ID" value="RLL98497.1"/>
    <property type="molecule type" value="Genomic_DNA"/>
</dbReference>
<feature type="transmembrane region" description="Helical" evidence="7">
    <location>
        <begin position="383"/>
        <end position="402"/>
    </location>
</feature>
<evidence type="ECO:0000256" key="2">
    <source>
        <dbReference type="ARBA" id="ARBA00007520"/>
    </source>
</evidence>
<organism evidence="9 10">
    <name type="scientific">Aspergillus turcosus</name>
    <dbReference type="NCBI Taxonomy" id="1245748"/>
    <lineage>
        <taxon>Eukaryota</taxon>
        <taxon>Fungi</taxon>
        <taxon>Dikarya</taxon>
        <taxon>Ascomycota</taxon>
        <taxon>Pezizomycotina</taxon>
        <taxon>Eurotiomycetes</taxon>
        <taxon>Eurotiomycetidae</taxon>
        <taxon>Eurotiales</taxon>
        <taxon>Aspergillaceae</taxon>
        <taxon>Aspergillus</taxon>
        <taxon>Aspergillus subgen. Fumigati</taxon>
    </lineage>
</organism>
<dbReference type="GO" id="GO:0022857">
    <property type="term" value="F:transmembrane transporter activity"/>
    <property type="evidence" value="ECO:0007669"/>
    <property type="project" value="InterPro"/>
</dbReference>
<dbReference type="InterPro" id="IPR011701">
    <property type="entry name" value="MFS"/>
</dbReference>
<dbReference type="SUPFAM" id="SSF103473">
    <property type="entry name" value="MFS general substrate transporter"/>
    <property type="match status" value="1"/>
</dbReference>
<dbReference type="FunFam" id="1.20.1250.20:FF:000196">
    <property type="entry name" value="MFS toxin efflux pump (AflT)"/>
    <property type="match status" value="1"/>
</dbReference>
<dbReference type="Pfam" id="PF07690">
    <property type="entry name" value="MFS_1"/>
    <property type="match status" value="1"/>
</dbReference>
<comment type="similarity">
    <text evidence="2">Belongs to the major facilitator superfamily. TCR/Tet family.</text>
</comment>
<keyword evidence="5 7" id="KW-0472">Membrane</keyword>
<proteinExistence type="inferred from homology"/>
<dbReference type="PANTHER" id="PTHR23501">
    <property type="entry name" value="MAJOR FACILITATOR SUPERFAMILY"/>
    <property type="match status" value="1"/>
</dbReference>
<dbReference type="Gene3D" id="1.20.1250.20">
    <property type="entry name" value="MFS general substrate transporter like domains"/>
    <property type="match status" value="1"/>
</dbReference>
<dbReference type="FunFam" id="1.20.1720.10:FF:000012">
    <property type="entry name" value="MFS toxin efflux pump (AflT)"/>
    <property type="match status" value="1"/>
</dbReference>
<feature type="transmembrane region" description="Helical" evidence="7">
    <location>
        <begin position="140"/>
        <end position="159"/>
    </location>
</feature>
<evidence type="ECO:0000259" key="8">
    <source>
        <dbReference type="PROSITE" id="PS50850"/>
    </source>
</evidence>
<evidence type="ECO:0000256" key="6">
    <source>
        <dbReference type="SAM" id="MobiDB-lite"/>
    </source>
</evidence>
<feature type="transmembrane region" description="Helical" evidence="7">
    <location>
        <begin position="73"/>
        <end position="98"/>
    </location>
</feature>
<name>A0A3R7M041_9EURO</name>
<reference evidence="9 10" key="1">
    <citation type="submission" date="2018-08" db="EMBL/GenBank/DDBJ databases">
        <title>Draft genome sequences of two Aspergillus turcosus clinical strains isolated from bronchoalveolar lavage fluid: one azole-susceptible and the other azole-resistant.</title>
        <authorList>
            <person name="Parent-Michaud M."/>
            <person name="Dufresne P.J."/>
            <person name="Fournier E."/>
            <person name="Martineau C."/>
            <person name="Moreira S."/>
            <person name="Perkins V."/>
            <person name="De Repentigny L."/>
            <person name="Dufresne S.F."/>
        </authorList>
    </citation>
    <scope>NUCLEOTIDE SEQUENCE [LARGE SCALE GENOMIC DNA]</scope>
    <source>
        <strain evidence="9">HMR AF 1038</strain>
    </source>
</reference>
<gene>
    <name evidence="9" type="ORF">CFD26_105307</name>
</gene>
<keyword evidence="3 7" id="KW-0812">Transmembrane</keyword>